<accession>A0A167VLF1</accession>
<dbReference type="AlphaFoldDB" id="A0A167VLF1"/>
<gene>
    <name evidence="2" type="ORF">EN45_007750</name>
</gene>
<sequence length="237" mass="26998">MSALVAASQTLVRHLPNSRSTSQNETPDRQHRSSGQSFLPSWPISKHLSKGKTTQAYGRRAGGVARSDLVRGGRRMLWRLSGNRHMQVLLDFVVFMTIWEVFREEFRSHTPSTFSEAVHPLLVYLGIRSPHQTRGQRLLRLLRRYGLGVRSAMFLGRRMRHWLMTARSFVGGLTLPRVRLPRSVHTSLDSCEDVSVVERGLVETPLWLVSASSAKHTKHTHSVGREIHVLPKQQSHF</sequence>
<evidence type="ECO:0000256" key="1">
    <source>
        <dbReference type="SAM" id="MobiDB-lite"/>
    </source>
</evidence>
<feature type="region of interest" description="Disordered" evidence="1">
    <location>
        <begin position="14"/>
        <end position="60"/>
    </location>
</feature>
<reference evidence="2" key="1">
    <citation type="journal article" date="2014" name="Genome Announc.">
        <title>Complete sequencing and chromosome-scale genome assembly of the industrial progenitor strain P2niaD18 from the penicillin producer Penicillium chrysogenum.</title>
        <authorList>
            <person name="Specht T."/>
            <person name="Dahlmann T.A."/>
            <person name="Zadra I."/>
            <person name="Kurnsteiner H."/>
            <person name="Kuck U."/>
        </authorList>
    </citation>
    <scope>NUCLEOTIDE SEQUENCE [LARGE SCALE GENOMIC DNA]</scope>
    <source>
        <strain evidence="2">P2niaD18</strain>
    </source>
</reference>
<proteinExistence type="predicted"/>
<evidence type="ECO:0000313" key="2">
    <source>
        <dbReference type="EMBL" id="KZN90653.1"/>
    </source>
</evidence>
<dbReference type="EMBL" id="CM002798">
    <property type="protein sequence ID" value="KZN90653.1"/>
    <property type="molecule type" value="Genomic_DNA"/>
</dbReference>
<organism evidence="2">
    <name type="scientific">Penicillium chrysogenum</name>
    <name type="common">Penicillium notatum</name>
    <dbReference type="NCBI Taxonomy" id="5076"/>
    <lineage>
        <taxon>Eukaryota</taxon>
        <taxon>Fungi</taxon>
        <taxon>Dikarya</taxon>
        <taxon>Ascomycota</taxon>
        <taxon>Pezizomycotina</taxon>
        <taxon>Eurotiomycetes</taxon>
        <taxon>Eurotiomycetidae</taxon>
        <taxon>Eurotiales</taxon>
        <taxon>Aspergillaceae</taxon>
        <taxon>Penicillium</taxon>
        <taxon>Penicillium chrysogenum species complex</taxon>
    </lineage>
</organism>
<dbReference type="Proteomes" id="UP000076449">
    <property type="component" value="Chromosome I"/>
</dbReference>
<protein>
    <submittedName>
        <fullName evidence="2">Uncharacterized protein</fullName>
    </submittedName>
</protein>
<feature type="compositionally biased region" description="Polar residues" evidence="1">
    <location>
        <begin position="14"/>
        <end position="25"/>
    </location>
</feature>
<name>A0A167VLF1_PENCH</name>